<name>A0A382IYT2_9ZZZZ</name>
<gene>
    <name evidence="1" type="ORF">METZ01_LOCUS257858</name>
</gene>
<feature type="non-terminal residue" evidence="1">
    <location>
        <position position="85"/>
    </location>
</feature>
<accession>A0A382IYT2</accession>
<organism evidence="1">
    <name type="scientific">marine metagenome</name>
    <dbReference type="NCBI Taxonomy" id="408172"/>
    <lineage>
        <taxon>unclassified sequences</taxon>
        <taxon>metagenomes</taxon>
        <taxon>ecological metagenomes</taxon>
    </lineage>
</organism>
<dbReference type="EMBL" id="UINC01070675">
    <property type="protein sequence ID" value="SVC05004.1"/>
    <property type="molecule type" value="Genomic_DNA"/>
</dbReference>
<reference evidence="1" key="1">
    <citation type="submission" date="2018-05" db="EMBL/GenBank/DDBJ databases">
        <authorList>
            <person name="Lanie J.A."/>
            <person name="Ng W.-L."/>
            <person name="Kazmierczak K.M."/>
            <person name="Andrzejewski T.M."/>
            <person name="Davidsen T.M."/>
            <person name="Wayne K.J."/>
            <person name="Tettelin H."/>
            <person name="Glass J.I."/>
            <person name="Rusch D."/>
            <person name="Podicherti R."/>
            <person name="Tsui H.-C.T."/>
            <person name="Winkler M.E."/>
        </authorList>
    </citation>
    <scope>NUCLEOTIDE SEQUENCE</scope>
</reference>
<dbReference type="AlphaFoldDB" id="A0A382IYT2"/>
<feature type="non-terminal residue" evidence="1">
    <location>
        <position position="1"/>
    </location>
</feature>
<protein>
    <submittedName>
        <fullName evidence="1">Uncharacterized protein</fullName>
    </submittedName>
</protein>
<sequence>VQRPPSTGGLSFYVSSFSTECPDFGDLMLKGGSSDTDTKHGDLLDNSLSKVNTWLTPKWTTNSPTGSRAITGLGERLMGCEVRVS</sequence>
<proteinExistence type="predicted"/>
<evidence type="ECO:0000313" key="1">
    <source>
        <dbReference type="EMBL" id="SVC05004.1"/>
    </source>
</evidence>